<dbReference type="DNASU" id="4019081"/>
<dbReference type="KEGG" id="sdn:Sden_2564"/>
<name>Q12L33_SHEDO</name>
<organism evidence="2 3">
    <name type="scientific">Shewanella denitrificans (strain OS217 / ATCC BAA-1090 / DSM 15013)</name>
    <dbReference type="NCBI Taxonomy" id="318161"/>
    <lineage>
        <taxon>Bacteria</taxon>
        <taxon>Pseudomonadati</taxon>
        <taxon>Pseudomonadota</taxon>
        <taxon>Gammaproteobacteria</taxon>
        <taxon>Alteromonadales</taxon>
        <taxon>Shewanellaceae</taxon>
        <taxon>Shewanella</taxon>
    </lineage>
</organism>
<dbReference type="AlphaFoldDB" id="Q12L33"/>
<accession>Q12L33</accession>
<dbReference type="Gene3D" id="3.40.50.1820">
    <property type="entry name" value="alpha/beta hydrolase"/>
    <property type="match status" value="1"/>
</dbReference>
<dbReference type="PANTHER" id="PTHR13136">
    <property type="entry name" value="TESTIS DEVELOPMENT PROTEIN PRTD"/>
    <property type="match status" value="1"/>
</dbReference>
<keyword evidence="3" id="KW-1185">Reference proteome</keyword>
<dbReference type="PANTHER" id="PTHR13136:SF11">
    <property type="entry name" value="TESTIS-EXPRESSED PROTEIN 30"/>
    <property type="match status" value="1"/>
</dbReference>
<reference evidence="2 3" key="1">
    <citation type="submission" date="2006-03" db="EMBL/GenBank/DDBJ databases">
        <title>Complete sequence of Shewanella denitrificans OS217.</title>
        <authorList>
            <consortium name="US DOE Joint Genome Institute"/>
            <person name="Copeland A."/>
            <person name="Lucas S."/>
            <person name="Lapidus A."/>
            <person name="Barry K."/>
            <person name="Detter J.C."/>
            <person name="Glavina del Rio T."/>
            <person name="Hammon N."/>
            <person name="Israni S."/>
            <person name="Dalin E."/>
            <person name="Tice H."/>
            <person name="Pitluck S."/>
            <person name="Brettin T."/>
            <person name="Bruce D."/>
            <person name="Han C."/>
            <person name="Tapia R."/>
            <person name="Gilna P."/>
            <person name="Kiss H."/>
            <person name="Schmutz J."/>
            <person name="Larimer F."/>
            <person name="Land M."/>
            <person name="Hauser L."/>
            <person name="Kyrpides N."/>
            <person name="Lykidis A."/>
            <person name="Richardson P."/>
        </authorList>
    </citation>
    <scope>NUCLEOTIDE SEQUENCE [LARGE SCALE GENOMIC DNA]</scope>
    <source>
        <strain evidence="3">OS217 / ATCC BAA-1090 / DSM 15013</strain>
    </source>
</reference>
<dbReference type="STRING" id="318161.Sden_2564"/>
<dbReference type="SUPFAM" id="SSF53474">
    <property type="entry name" value="alpha/beta-Hydrolases"/>
    <property type="match status" value="1"/>
</dbReference>
<dbReference type="EMBL" id="CP000302">
    <property type="protein sequence ID" value="ABE55843.1"/>
    <property type="molecule type" value="Genomic_DNA"/>
</dbReference>
<dbReference type="InterPro" id="IPR026555">
    <property type="entry name" value="NSL3/Tex30"/>
</dbReference>
<dbReference type="HOGENOM" id="CLU_072792_1_2_6"/>
<evidence type="ECO:0000313" key="3">
    <source>
        <dbReference type="Proteomes" id="UP000001982"/>
    </source>
</evidence>
<dbReference type="Proteomes" id="UP000001982">
    <property type="component" value="Chromosome"/>
</dbReference>
<evidence type="ECO:0000313" key="2">
    <source>
        <dbReference type="EMBL" id="ABE55843.1"/>
    </source>
</evidence>
<protein>
    <recommendedName>
        <fullName evidence="1">KANL3/Tex30 alpha/beta hydrolase-like domain-containing protein</fullName>
    </recommendedName>
</protein>
<gene>
    <name evidence="2" type="ordered locus">Sden_2564</name>
</gene>
<dbReference type="RefSeq" id="WP_011496994.1">
    <property type="nucleotide sequence ID" value="NC_007954.1"/>
</dbReference>
<dbReference type="InterPro" id="IPR029058">
    <property type="entry name" value="AB_hydrolase_fold"/>
</dbReference>
<dbReference type="InterPro" id="IPR046879">
    <property type="entry name" value="KANL3/Tex30_Abhydrolase"/>
</dbReference>
<proteinExistence type="predicted"/>
<sequence length="238" mass="26255">MSVMTQPEASALAIDYVLEGNSSDTLVIFAHGAGANMHSDFIQQMSRDLLDGGCQVLRFNFLYMQANMQDGKRRPPDRAPKLLAHFESVLDWLEDKVSVGELSPKRVFLMGKSMGGRMAATLMSDCASAAKSTKARSIRIDGIICLGYPFIPVNGGEPRLDALNACQVPVLVIQGERDKFGTKMQVPIWDISESITWQWLVDGDHSFVPRKASGVTLEQNMAQAIEASLAFMKREQWG</sequence>
<evidence type="ECO:0000259" key="1">
    <source>
        <dbReference type="Pfam" id="PF20408"/>
    </source>
</evidence>
<dbReference type="eggNOG" id="COG3571">
    <property type="taxonomic scope" value="Bacteria"/>
</dbReference>
<feature type="domain" description="KANL3/Tex30 alpha/beta hydrolase-like" evidence="1">
    <location>
        <begin position="24"/>
        <end position="233"/>
    </location>
</feature>
<dbReference type="Pfam" id="PF20408">
    <property type="entry name" value="Abhydrolase_11"/>
    <property type="match status" value="1"/>
</dbReference>
<dbReference type="ESTHER" id="shedo-q12l33">
    <property type="family name" value="NLS3-Tex30"/>
</dbReference>